<dbReference type="AlphaFoldDB" id="A0A5P1E061"/>
<sequence length="279" mass="31998">MALSRSDLFSRIRSSSKAEVLVPRRGYHIDLGAREKALLEEDPALKKFKSYKNTVKRVSKIGTGLTALVVAGSGRFLIWLAKNSSESMNYLGLEIRQKLVQRAQFWVKDLALRNIHFMSANATISFEHLVSSYPGPLTFVSILCPDPHFKKRHHKRRVLQKPLVDSISKILRTGGQVFMQSDVEEVAIDMRTQFDSLSDVFKHIDVVNQNFFCDEEGWLLQNPMNIRTEREIHAELEGSRIYRRRVWQSIRPNGAEVSKDKGMAKDEAQKSNFNMRPGH</sequence>
<keyword evidence="9" id="KW-1185">Reference proteome</keyword>
<evidence type="ECO:0000256" key="3">
    <source>
        <dbReference type="ARBA" id="ARBA00022603"/>
    </source>
</evidence>
<proteinExistence type="predicted"/>
<dbReference type="Pfam" id="PF02390">
    <property type="entry name" value="Methyltransf_4"/>
    <property type="match status" value="1"/>
</dbReference>
<dbReference type="InterPro" id="IPR003358">
    <property type="entry name" value="tRNA_(Gua-N-7)_MeTrfase_Trmb"/>
</dbReference>
<comment type="catalytic activity">
    <reaction evidence="1">
        <text>guanosine(46) in tRNA + S-adenosyl-L-methionine = N(7)-methylguanosine(46) in tRNA + S-adenosyl-L-homocysteine</text>
        <dbReference type="Rhea" id="RHEA:42708"/>
        <dbReference type="Rhea" id="RHEA-COMP:10188"/>
        <dbReference type="Rhea" id="RHEA-COMP:10189"/>
        <dbReference type="ChEBI" id="CHEBI:57856"/>
        <dbReference type="ChEBI" id="CHEBI:59789"/>
        <dbReference type="ChEBI" id="CHEBI:74269"/>
        <dbReference type="ChEBI" id="CHEBI:74480"/>
        <dbReference type="EC" id="2.1.1.33"/>
    </reaction>
</comment>
<evidence type="ECO:0000256" key="7">
    <source>
        <dbReference type="SAM" id="MobiDB-lite"/>
    </source>
</evidence>
<evidence type="ECO:0000256" key="2">
    <source>
        <dbReference type="ARBA" id="ARBA00011977"/>
    </source>
</evidence>
<protein>
    <recommendedName>
        <fullName evidence="2">tRNA (guanine(46)-N(7))-methyltransferase</fullName>
        <ecNumber evidence="2">2.1.1.33</ecNumber>
    </recommendedName>
</protein>
<feature type="compositionally biased region" description="Basic and acidic residues" evidence="7">
    <location>
        <begin position="257"/>
        <end position="269"/>
    </location>
</feature>
<keyword evidence="3 8" id="KW-0489">Methyltransferase</keyword>
<evidence type="ECO:0000313" key="8">
    <source>
        <dbReference type="EMBL" id="ONK55954.1"/>
    </source>
</evidence>
<keyword evidence="5" id="KW-0949">S-adenosyl-L-methionine</keyword>
<dbReference type="GO" id="GO:0043527">
    <property type="term" value="C:tRNA methyltransferase complex"/>
    <property type="evidence" value="ECO:0007669"/>
    <property type="project" value="TreeGrafter"/>
</dbReference>
<dbReference type="OMA" id="WILENPM"/>
<dbReference type="EC" id="2.1.1.33" evidence="2"/>
<dbReference type="PROSITE" id="PS51625">
    <property type="entry name" value="SAM_MT_TRMB"/>
    <property type="match status" value="1"/>
</dbReference>
<feature type="compositionally biased region" description="Polar residues" evidence="7">
    <location>
        <begin position="270"/>
        <end position="279"/>
    </location>
</feature>
<name>A0A5P1E061_ASPOF</name>
<organism evidence="8 9">
    <name type="scientific">Asparagus officinalis</name>
    <name type="common">Garden asparagus</name>
    <dbReference type="NCBI Taxonomy" id="4686"/>
    <lineage>
        <taxon>Eukaryota</taxon>
        <taxon>Viridiplantae</taxon>
        <taxon>Streptophyta</taxon>
        <taxon>Embryophyta</taxon>
        <taxon>Tracheophyta</taxon>
        <taxon>Spermatophyta</taxon>
        <taxon>Magnoliopsida</taxon>
        <taxon>Liliopsida</taxon>
        <taxon>Asparagales</taxon>
        <taxon>Asparagaceae</taxon>
        <taxon>Asparagoideae</taxon>
        <taxon>Asparagus</taxon>
    </lineage>
</organism>
<dbReference type="EMBL" id="CM007390">
    <property type="protein sequence ID" value="ONK55954.1"/>
    <property type="molecule type" value="Genomic_DNA"/>
</dbReference>
<dbReference type="Proteomes" id="UP000243459">
    <property type="component" value="Chromosome 10"/>
</dbReference>
<evidence type="ECO:0000313" key="9">
    <source>
        <dbReference type="Proteomes" id="UP000243459"/>
    </source>
</evidence>
<dbReference type="InterPro" id="IPR029063">
    <property type="entry name" value="SAM-dependent_MTases_sf"/>
</dbReference>
<dbReference type="Gene3D" id="3.40.50.150">
    <property type="entry name" value="Vaccinia Virus protein VP39"/>
    <property type="match status" value="1"/>
</dbReference>
<gene>
    <name evidence="8" type="ORF">A4U43_C10F2650</name>
</gene>
<dbReference type="FunFam" id="3.40.50.150:FF:000230">
    <property type="entry name" value="tRNA (Guanine-N(7)-)-methyltransferase"/>
    <property type="match status" value="1"/>
</dbReference>
<dbReference type="SUPFAM" id="SSF53335">
    <property type="entry name" value="S-adenosyl-L-methionine-dependent methyltransferases"/>
    <property type="match status" value="1"/>
</dbReference>
<dbReference type="Gramene" id="ONK55954">
    <property type="protein sequence ID" value="ONK55954"/>
    <property type="gene ID" value="A4U43_C10F2650"/>
</dbReference>
<evidence type="ECO:0000256" key="4">
    <source>
        <dbReference type="ARBA" id="ARBA00022679"/>
    </source>
</evidence>
<accession>A0A5P1E061</accession>
<dbReference type="GO" id="GO:0008176">
    <property type="term" value="F:tRNA (guanine(46)-N7)-methyltransferase activity"/>
    <property type="evidence" value="ECO:0007669"/>
    <property type="project" value="UniProtKB-EC"/>
</dbReference>
<keyword evidence="6" id="KW-0819">tRNA processing</keyword>
<evidence type="ECO:0000256" key="6">
    <source>
        <dbReference type="ARBA" id="ARBA00022694"/>
    </source>
</evidence>
<feature type="region of interest" description="Disordered" evidence="7">
    <location>
        <begin position="253"/>
        <end position="279"/>
    </location>
</feature>
<dbReference type="PANTHER" id="PTHR23417">
    <property type="entry name" value="3-DEOXY-D-MANNO-OCTULOSONIC-ACID TRANSFERASE/TRNA GUANINE-N 7 - -METHYLTRANSFERASE"/>
    <property type="match status" value="1"/>
</dbReference>
<keyword evidence="4 8" id="KW-0808">Transferase</keyword>
<evidence type="ECO:0000256" key="1">
    <source>
        <dbReference type="ARBA" id="ARBA00000142"/>
    </source>
</evidence>
<reference evidence="9" key="1">
    <citation type="journal article" date="2017" name="Nat. Commun.">
        <title>The asparagus genome sheds light on the origin and evolution of a young Y chromosome.</title>
        <authorList>
            <person name="Harkess A."/>
            <person name="Zhou J."/>
            <person name="Xu C."/>
            <person name="Bowers J.E."/>
            <person name="Van der Hulst R."/>
            <person name="Ayyampalayam S."/>
            <person name="Mercati F."/>
            <person name="Riccardi P."/>
            <person name="McKain M.R."/>
            <person name="Kakrana A."/>
            <person name="Tang H."/>
            <person name="Ray J."/>
            <person name="Groenendijk J."/>
            <person name="Arikit S."/>
            <person name="Mathioni S.M."/>
            <person name="Nakano M."/>
            <person name="Shan H."/>
            <person name="Telgmann-Rauber A."/>
            <person name="Kanno A."/>
            <person name="Yue Z."/>
            <person name="Chen H."/>
            <person name="Li W."/>
            <person name="Chen Y."/>
            <person name="Xu X."/>
            <person name="Zhang Y."/>
            <person name="Luo S."/>
            <person name="Chen H."/>
            <person name="Gao J."/>
            <person name="Mao Z."/>
            <person name="Pires J.C."/>
            <person name="Luo M."/>
            <person name="Kudrna D."/>
            <person name="Wing R.A."/>
            <person name="Meyers B.C."/>
            <person name="Yi K."/>
            <person name="Kong H."/>
            <person name="Lavrijsen P."/>
            <person name="Sunseri F."/>
            <person name="Falavigna A."/>
            <person name="Ye Y."/>
            <person name="Leebens-Mack J.H."/>
            <person name="Chen G."/>
        </authorList>
    </citation>
    <scope>NUCLEOTIDE SEQUENCE [LARGE SCALE GENOMIC DNA]</scope>
    <source>
        <strain evidence="9">cv. DH0086</strain>
    </source>
</reference>
<dbReference type="PANTHER" id="PTHR23417:SF21">
    <property type="entry name" value="TRNA (GUANINE-N(7)-)-METHYLTRANSFERASE"/>
    <property type="match status" value="1"/>
</dbReference>
<evidence type="ECO:0000256" key="5">
    <source>
        <dbReference type="ARBA" id="ARBA00022691"/>
    </source>
</evidence>